<feature type="compositionally biased region" description="Low complexity" evidence="7">
    <location>
        <begin position="127"/>
        <end position="139"/>
    </location>
</feature>
<feature type="compositionally biased region" description="Basic residues" evidence="7">
    <location>
        <begin position="140"/>
        <end position="151"/>
    </location>
</feature>
<reference evidence="9" key="2">
    <citation type="submission" date="2023-01" db="EMBL/GenBank/DDBJ databases">
        <authorList>
            <person name="Petersen C."/>
        </authorList>
    </citation>
    <scope>NUCLEOTIDE SEQUENCE</scope>
    <source>
        <strain evidence="9">IBT 17514</strain>
    </source>
</reference>
<dbReference type="GO" id="GO:0045893">
    <property type="term" value="P:positive regulation of DNA-templated transcription"/>
    <property type="evidence" value="ECO:0007669"/>
    <property type="project" value="TreeGrafter"/>
</dbReference>
<dbReference type="InterPro" id="IPR037869">
    <property type="entry name" value="Spp1/CFP1"/>
</dbReference>
<evidence type="ECO:0000256" key="6">
    <source>
        <dbReference type="PROSITE-ProRule" id="PRU00146"/>
    </source>
</evidence>
<keyword evidence="4" id="KW-0862">Zinc</keyword>
<sequence>MAPDPDLAAGANHVNGFSENKDTSKTNTTPYEANADTPKSGKGANWADVYSEVYDPSKSISQFANKDTPLPSIKTEPAGDDFETRSLGFDGTNDSRSSKPPVNRKGSLPFRAASSERSSPAVSVNPSTSKKSGSAATKKGTAKKPVTKKRKANDLDTEIVDERRSNTPASRTSKAPGQKQDSVSIAGSPAPEPKKRSRKHPKGRATEDDDEEEDENAIFCICRRPDNHTWMIGCDGGCEDWFHGKCVHIDPRDAELIEKYVCPNCNQSGKGCTTWKPMCRLTECRKPARFAQKNQSKYCSDGHGQEYMRRQIRFLELGPERKGQDDLGSMGSILTPGNLRSIITGGSSADGFRKMGNKIITPPPESMDRPGIANNNVKKEGETPSDTKSNGDIHPTTEVEYSPEEAAKLGKIGKCRDELLHRKEMLATRTAFIALVRQRSKAVVEKLKQKEPKGGWKDICGFDWRLAWSDGEFDEWRLSEAGKKAMAEGTAEALASSYPTTTDADGDTSMDSEEGDELAFLSRGICTKKRCERHKQWMKVEQQDIVFEENTADQDLARYEQESRSVTERAVLRKWAGNVAF</sequence>
<evidence type="ECO:0000313" key="10">
    <source>
        <dbReference type="Proteomes" id="UP001215712"/>
    </source>
</evidence>
<dbReference type="PROSITE" id="PS01359">
    <property type="entry name" value="ZF_PHD_1"/>
    <property type="match status" value="1"/>
</dbReference>
<comment type="caution">
    <text evidence="9">The sequence shown here is derived from an EMBL/GenBank/DDBJ whole genome shotgun (WGS) entry which is preliminary data.</text>
</comment>
<dbReference type="InterPro" id="IPR013083">
    <property type="entry name" value="Znf_RING/FYVE/PHD"/>
</dbReference>
<dbReference type="EMBL" id="JAQJAN010000005">
    <property type="protein sequence ID" value="KAJ5728452.1"/>
    <property type="molecule type" value="Genomic_DNA"/>
</dbReference>
<gene>
    <name evidence="9" type="ORF">N7493_004782</name>
</gene>
<feature type="region of interest" description="Disordered" evidence="7">
    <location>
        <begin position="360"/>
        <end position="403"/>
    </location>
</feature>
<reference evidence="9" key="1">
    <citation type="journal article" date="2023" name="IMA Fungus">
        <title>Comparative genomic study of the Penicillium genus elucidates a diverse pangenome and 15 lateral gene transfer events.</title>
        <authorList>
            <person name="Petersen C."/>
            <person name="Sorensen T."/>
            <person name="Nielsen M.R."/>
            <person name="Sondergaard T.E."/>
            <person name="Sorensen J.L."/>
            <person name="Fitzpatrick D.A."/>
            <person name="Frisvad J.C."/>
            <person name="Nielsen K.L."/>
        </authorList>
    </citation>
    <scope>NUCLEOTIDE SEQUENCE</scope>
    <source>
        <strain evidence="9">IBT 17514</strain>
    </source>
</reference>
<accession>A0AAD6HPK1</accession>
<dbReference type="SMART" id="SM00249">
    <property type="entry name" value="PHD"/>
    <property type="match status" value="1"/>
</dbReference>
<dbReference type="Proteomes" id="UP001215712">
    <property type="component" value="Unassembled WGS sequence"/>
</dbReference>
<dbReference type="Pfam" id="PF00628">
    <property type="entry name" value="PHD"/>
    <property type="match status" value="1"/>
</dbReference>
<dbReference type="GO" id="GO:0048188">
    <property type="term" value="C:Set1C/COMPASS complex"/>
    <property type="evidence" value="ECO:0007669"/>
    <property type="project" value="InterPro"/>
</dbReference>
<feature type="domain" description="PHD-type" evidence="8">
    <location>
        <begin position="217"/>
        <end position="268"/>
    </location>
</feature>
<evidence type="ECO:0000256" key="3">
    <source>
        <dbReference type="ARBA" id="ARBA00022771"/>
    </source>
</evidence>
<dbReference type="AlphaFoldDB" id="A0AAD6HPK1"/>
<dbReference type="SUPFAM" id="SSF57903">
    <property type="entry name" value="FYVE/PHD zinc finger"/>
    <property type="match status" value="1"/>
</dbReference>
<dbReference type="PANTHER" id="PTHR46174:SF1">
    <property type="entry name" value="CXXC-TYPE ZINC FINGER PROTEIN 1"/>
    <property type="match status" value="1"/>
</dbReference>
<dbReference type="PANTHER" id="PTHR46174">
    <property type="entry name" value="CXXC-TYPE ZINC FINGER PROTEIN 1"/>
    <property type="match status" value="1"/>
</dbReference>
<feature type="region of interest" description="Disordered" evidence="7">
    <location>
        <begin position="1"/>
        <end position="44"/>
    </location>
</feature>
<feature type="region of interest" description="Disordered" evidence="7">
    <location>
        <begin position="61"/>
        <end position="211"/>
    </location>
</feature>
<dbReference type="InterPro" id="IPR019786">
    <property type="entry name" value="Zinc_finger_PHD-type_CS"/>
</dbReference>
<feature type="compositionally biased region" description="Polar residues" evidence="7">
    <location>
        <begin position="115"/>
        <end position="126"/>
    </location>
</feature>
<comment type="subcellular location">
    <subcellularLocation>
        <location evidence="1">Nucleus</location>
    </subcellularLocation>
</comment>
<keyword evidence="5" id="KW-0539">Nucleus</keyword>
<keyword evidence="10" id="KW-1185">Reference proteome</keyword>
<feature type="compositionally biased region" description="Polar residues" evidence="7">
    <location>
        <begin position="166"/>
        <end position="185"/>
    </location>
</feature>
<dbReference type="PROSITE" id="PS50016">
    <property type="entry name" value="ZF_PHD_2"/>
    <property type="match status" value="1"/>
</dbReference>
<evidence type="ECO:0000256" key="2">
    <source>
        <dbReference type="ARBA" id="ARBA00022723"/>
    </source>
</evidence>
<evidence type="ECO:0000256" key="1">
    <source>
        <dbReference type="ARBA" id="ARBA00004123"/>
    </source>
</evidence>
<evidence type="ECO:0000313" key="9">
    <source>
        <dbReference type="EMBL" id="KAJ5728452.1"/>
    </source>
</evidence>
<evidence type="ECO:0000256" key="5">
    <source>
        <dbReference type="ARBA" id="ARBA00023242"/>
    </source>
</evidence>
<proteinExistence type="predicted"/>
<dbReference type="GO" id="GO:0008270">
    <property type="term" value="F:zinc ion binding"/>
    <property type="evidence" value="ECO:0007669"/>
    <property type="project" value="UniProtKB-KW"/>
</dbReference>
<organism evidence="9 10">
    <name type="scientific">Penicillium malachiteum</name>
    <dbReference type="NCBI Taxonomy" id="1324776"/>
    <lineage>
        <taxon>Eukaryota</taxon>
        <taxon>Fungi</taxon>
        <taxon>Dikarya</taxon>
        <taxon>Ascomycota</taxon>
        <taxon>Pezizomycotina</taxon>
        <taxon>Eurotiomycetes</taxon>
        <taxon>Eurotiomycetidae</taxon>
        <taxon>Eurotiales</taxon>
        <taxon>Aspergillaceae</taxon>
        <taxon>Penicillium</taxon>
    </lineage>
</organism>
<keyword evidence="2" id="KW-0479">Metal-binding</keyword>
<protein>
    <recommendedName>
        <fullName evidence="8">PHD-type domain-containing protein</fullName>
    </recommendedName>
</protein>
<dbReference type="Gene3D" id="3.30.40.10">
    <property type="entry name" value="Zinc/RING finger domain, C3HC4 (zinc finger)"/>
    <property type="match status" value="1"/>
</dbReference>
<dbReference type="InterPro" id="IPR011011">
    <property type="entry name" value="Znf_FYVE_PHD"/>
</dbReference>
<evidence type="ECO:0000256" key="4">
    <source>
        <dbReference type="ARBA" id="ARBA00022833"/>
    </source>
</evidence>
<name>A0AAD6HPK1_9EURO</name>
<keyword evidence="3 6" id="KW-0863">Zinc-finger</keyword>
<dbReference type="InterPro" id="IPR019787">
    <property type="entry name" value="Znf_PHD-finger"/>
</dbReference>
<evidence type="ECO:0000256" key="7">
    <source>
        <dbReference type="SAM" id="MobiDB-lite"/>
    </source>
</evidence>
<feature type="region of interest" description="Disordered" evidence="7">
    <location>
        <begin position="490"/>
        <end position="512"/>
    </location>
</feature>
<dbReference type="InterPro" id="IPR001965">
    <property type="entry name" value="Znf_PHD"/>
</dbReference>
<evidence type="ECO:0000259" key="8">
    <source>
        <dbReference type="PROSITE" id="PS50016"/>
    </source>
</evidence>